<dbReference type="EMBL" id="AF468659">
    <property type="protein sequence ID" value="AAM90235.1"/>
    <property type="molecule type" value="Genomic_DNA"/>
</dbReference>
<keyword evidence="5 8" id="KW-0694">RNA-binding</keyword>
<dbReference type="GO" id="GO:0030430">
    <property type="term" value="C:host cell cytoplasm"/>
    <property type="evidence" value="ECO:0007669"/>
    <property type="project" value="UniProtKB-SubCell"/>
</dbReference>
<comment type="subunit">
    <text evidence="8">Homomultimer; when bound to the RRE. Multimeric assembly is essential for activity.</text>
</comment>
<dbReference type="Proteomes" id="UP000258489">
    <property type="component" value="Segment"/>
</dbReference>
<evidence type="ECO:0000256" key="1">
    <source>
        <dbReference type="ARBA" id="ARBA00020269"/>
    </source>
</evidence>
<evidence type="ECO:0000313" key="11">
    <source>
        <dbReference type="Proteomes" id="UP000258489"/>
    </source>
</evidence>
<reference evidence="10 11" key="1">
    <citation type="journal article" date="2002" name="J. Virol.">
        <title>Characterization of a novel simian immunodeficiency virus with a vpu gene from greater spot-nosed monkeys (Cercopithecus nictitans) provides new insights into simian/human immunodeficiency virus phylogeny.</title>
        <authorList>
            <person name="Courgnaud V."/>
            <person name="Salemi M."/>
            <person name="Pourrut X."/>
            <person name="Mpoudi-Ngole E."/>
            <person name="Abela B."/>
            <person name="Auzel P."/>
            <person name="Bibollet-Ruche F."/>
            <person name="Hahn B."/>
            <person name="Vandamme A.M."/>
            <person name="Delaporte E."/>
            <person name="Peeters M."/>
        </authorList>
    </citation>
    <scope>NUCLEOTIDE SEQUENCE [LARGE SCALE GENOMIC DNA]</scope>
</reference>
<dbReference type="Pfam" id="PF00424">
    <property type="entry name" value="REV"/>
    <property type="match status" value="1"/>
</dbReference>
<feature type="compositionally biased region" description="Basic residues" evidence="9">
    <location>
        <begin position="50"/>
        <end position="61"/>
    </location>
</feature>
<keyword evidence="6 8" id="KW-1035">Host cytoplasm</keyword>
<dbReference type="GO" id="GO:0044196">
    <property type="term" value="C:host cell nucleolus"/>
    <property type="evidence" value="ECO:0007669"/>
    <property type="project" value="UniProtKB-SubCell"/>
</dbReference>
<organism evidence="10 11">
    <name type="scientific">Simian immunodeficiency virus</name>
    <name type="common">SIV</name>
    <dbReference type="NCBI Taxonomy" id="11723"/>
    <lineage>
        <taxon>Viruses</taxon>
        <taxon>Riboviria</taxon>
        <taxon>Pararnavirae</taxon>
        <taxon>Artverviricota</taxon>
        <taxon>Revtraviricetes</taxon>
        <taxon>Ortervirales</taxon>
        <taxon>Retroviridae</taxon>
        <taxon>Orthoretrovirinae</taxon>
        <taxon>Lentivirus</taxon>
        <taxon>Lentivirus simimdef</taxon>
    </lineage>
</organism>
<comment type="subcellular location">
    <subcellularLocation>
        <location evidence="8">Host cytoplasm</location>
    </subcellularLocation>
    <subcellularLocation>
        <location evidence="8">Host nucleus</location>
        <location evidence="8">Host nucleolus</location>
    </subcellularLocation>
</comment>
<gene>
    <name evidence="8" type="primary">rev</name>
</gene>
<evidence type="ECO:0000256" key="2">
    <source>
        <dbReference type="ARBA" id="ARBA00022448"/>
    </source>
</evidence>
<feature type="region of interest" description="Disordered" evidence="9">
    <location>
        <begin position="30"/>
        <end position="64"/>
    </location>
</feature>
<evidence type="ECO:0000256" key="6">
    <source>
        <dbReference type="ARBA" id="ARBA00023200"/>
    </source>
</evidence>
<evidence type="ECO:0000256" key="7">
    <source>
        <dbReference type="ARBA" id="ARBA00031496"/>
    </source>
</evidence>
<feature type="compositionally biased region" description="Low complexity" evidence="9">
    <location>
        <begin position="90"/>
        <end position="99"/>
    </location>
</feature>
<evidence type="ECO:0000256" key="4">
    <source>
        <dbReference type="ARBA" id="ARBA00022816"/>
    </source>
</evidence>
<dbReference type="GO" id="GO:0051028">
    <property type="term" value="P:mRNA transport"/>
    <property type="evidence" value="ECO:0007669"/>
    <property type="project" value="UniProtKB-KW"/>
</dbReference>
<protein>
    <recommendedName>
        <fullName evidence="1 8">Protein Rev</fullName>
    </recommendedName>
    <alternativeName>
        <fullName evidence="7 8">Regulator of expression of viral proteins</fullName>
    </alternativeName>
</protein>
<evidence type="ECO:0000256" key="9">
    <source>
        <dbReference type="SAM" id="MobiDB-lite"/>
    </source>
</evidence>
<feature type="compositionally biased region" description="Polar residues" evidence="9">
    <location>
        <begin position="111"/>
        <end position="135"/>
    </location>
</feature>
<dbReference type="GO" id="GO:0003723">
    <property type="term" value="F:RNA binding"/>
    <property type="evidence" value="ECO:0007669"/>
    <property type="project" value="UniProtKB-KW"/>
</dbReference>
<feature type="region of interest" description="Disordered" evidence="9">
    <location>
        <begin position="76"/>
        <end position="135"/>
    </location>
</feature>
<name>Q8JAG7_SIV</name>
<evidence type="ECO:0000256" key="3">
    <source>
        <dbReference type="ARBA" id="ARBA00022562"/>
    </source>
</evidence>
<dbReference type="InterPro" id="IPR000625">
    <property type="entry name" value="REV_protein"/>
</dbReference>
<sequence length="135" mass="14833">MADHARGNDQKLQNLILACRLIKTLHRSSKAGLLTSLPADPYPTSSGTRSARRNRRRRWRARQGQVREISNRILESLVGRPEEPGDLDLPDLGQLSLDSPWDREVPVGTAAESNPESNPASETAQGSSSQSDSLH</sequence>
<keyword evidence="3 8" id="KW-1048">Host nucleus</keyword>
<proteinExistence type="predicted"/>
<organismHost>
    <name type="scientific">Pan troglodytes</name>
    <name type="common">Chimpanzee</name>
    <dbReference type="NCBI Taxonomy" id="9598"/>
</organismHost>
<evidence type="ECO:0000313" key="10">
    <source>
        <dbReference type="EMBL" id="AAM90235.1"/>
    </source>
</evidence>
<dbReference type="Gene3D" id="6.10.140.630">
    <property type="match status" value="1"/>
</dbReference>
<keyword evidence="4 8" id="KW-0509">mRNA transport</keyword>
<evidence type="ECO:0000256" key="8">
    <source>
        <dbReference type="RuleBase" id="RU364044"/>
    </source>
</evidence>
<comment type="function">
    <text evidence="8">Escorts unspliced or incompletely spliced viral pre-mRNAs (late transcripts) out of the nucleus of infected cells. These pre-mRNAs carry a recognition sequence called Rev responsive element (RRE) located in the env gene, that is not present in fully spliced viral mRNAs (early transcripts). This function is essential since most viral proteins are translated from unspliced or partially spliced pre-mRNAs which cannot exit the nucleus by the pathway used by fully processed cellular mRNAs.</text>
</comment>
<keyword evidence="2 8" id="KW-0813">Transport</keyword>
<accession>Q8JAG7</accession>
<dbReference type="GO" id="GO:0003700">
    <property type="term" value="F:DNA-binding transcription factor activity"/>
    <property type="evidence" value="ECO:0007669"/>
    <property type="project" value="InterPro"/>
</dbReference>
<organismHost>
    <name type="scientific">Cercopithecidae</name>
    <name type="common">Old World monkeys</name>
    <dbReference type="NCBI Taxonomy" id="9527"/>
</organismHost>
<evidence type="ECO:0000256" key="5">
    <source>
        <dbReference type="ARBA" id="ARBA00022884"/>
    </source>
</evidence>